<keyword evidence="2" id="KW-1185">Reference proteome</keyword>
<gene>
    <name evidence="1" type="ORF">HDF16_001256</name>
</gene>
<dbReference type="Proteomes" id="UP000540989">
    <property type="component" value="Unassembled WGS sequence"/>
</dbReference>
<organism evidence="1 2">
    <name type="scientific">Granulicella aggregans</name>
    <dbReference type="NCBI Taxonomy" id="474949"/>
    <lineage>
        <taxon>Bacteria</taxon>
        <taxon>Pseudomonadati</taxon>
        <taxon>Acidobacteriota</taxon>
        <taxon>Terriglobia</taxon>
        <taxon>Terriglobales</taxon>
        <taxon>Acidobacteriaceae</taxon>
        <taxon>Granulicella</taxon>
    </lineage>
</organism>
<dbReference type="EMBL" id="JACHIP010000002">
    <property type="protein sequence ID" value="MBB5056571.1"/>
    <property type="molecule type" value="Genomic_DNA"/>
</dbReference>
<evidence type="ECO:0000313" key="2">
    <source>
        <dbReference type="Proteomes" id="UP000540989"/>
    </source>
</evidence>
<evidence type="ECO:0000313" key="1">
    <source>
        <dbReference type="EMBL" id="MBB5056571.1"/>
    </source>
</evidence>
<proteinExistence type="predicted"/>
<protein>
    <submittedName>
        <fullName evidence="1">Uncharacterized protein</fullName>
    </submittedName>
</protein>
<comment type="caution">
    <text evidence="1">The sequence shown here is derived from an EMBL/GenBank/DDBJ whole genome shotgun (WGS) entry which is preliminary data.</text>
</comment>
<name>A0A7W7ZAZ5_9BACT</name>
<reference evidence="1 2" key="1">
    <citation type="submission" date="2020-08" db="EMBL/GenBank/DDBJ databases">
        <title>Genomic Encyclopedia of Type Strains, Phase IV (KMG-V): Genome sequencing to study the core and pangenomes of soil and plant-associated prokaryotes.</title>
        <authorList>
            <person name="Whitman W."/>
        </authorList>
    </citation>
    <scope>NUCLEOTIDE SEQUENCE [LARGE SCALE GENOMIC DNA]</scope>
    <source>
        <strain evidence="1 2">M8UP14</strain>
    </source>
</reference>
<dbReference type="AlphaFoldDB" id="A0A7W7ZAZ5"/>
<sequence>MLSPSKRTRVALTEVLIPGPHDQFPILSHDLNQLAERSGIVAIILGHRNLGKKPEFGFSLVFLDVDVNRLAR</sequence>
<accession>A0A7W7ZAZ5</accession>